<evidence type="ECO:0000313" key="3">
    <source>
        <dbReference type="Proteomes" id="UP000811246"/>
    </source>
</evidence>
<proteinExistence type="predicted"/>
<evidence type="ECO:0000313" key="2">
    <source>
        <dbReference type="EMBL" id="KAG6673271.1"/>
    </source>
</evidence>
<reference evidence="2" key="1">
    <citation type="submission" date="2021-01" db="EMBL/GenBank/DDBJ databases">
        <authorList>
            <person name="Lovell J.T."/>
            <person name="Bentley N."/>
            <person name="Bhattarai G."/>
            <person name="Jenkins J.W."/>
            <person name="Sreedasyam A."/>
            <person name="Alarcon Y."/>
            <person name="Bock C."/>
            <person name="Boston L."/>
            <person name="Carlson J."/>
            <person name="Cervantes K."/>
            <person name="Clermont K."/>
            <person name="Krom N."/>
            <person name="Kubenka K."/>
            <person name="Mamidi S."/>
            <person name="Mattison C."/>
            <person name="Monteros M."/>
            <person name="Pisani C."/>
            <person name="Plott C."/>
            <person name="Rajasekar S."/>
            <person name="Rhein H.S."/>
            <person name="Rohla C."/>
            <person name="Song M."/>
            <person name="Hilaire R.S."/>
            <person name="Shu S."/>
            <person name="Wells L."/>
            <person name="Wang X."/>
            <person name="Webber J."/>
            <person name="Heerema R.J."/>
            <person name="Klein P."/>
            <person name="Conner P."/>
            <person name="Grauke L."/>
            <person name="Grimwood J."/>
            <person name="Schmutz J."/>
            <person name="Randall J.J."/>
        </authorList>
    </citation>
    <scope>NUCLEOTIDE SEQUENCE</scope>
    <source>
        <tissue evidence="2">Leaf</tissue>
    </source>
</reference>
<gene>
    <name evidence="2" type="ORF">I3842_16G102800</name>
</gene>
<dbReference type="AlphaFoldDB" id="A0A922D532"/>
<name>A0A922D532_CARIL</name>
<comment type="caution">
    <text evidence="2">The sequence shown here is derived from an EMBL/GenBank/DDBJ whole genome shotgun (WGS) entry which is preliminary data.</text>
</comment>
<protein>
    <submittedName>
        <fullName evidence="2">Uncharacterized protein</fullName>
    </submittedName>
</protein>
<sequence length="119" mass="13684">MMGQGKGTPSRVASQGKQKKVGGLAHEEGRKNPPFTSLFICHLLMLESWRGWQQERSMERLATWKSESCFISLIRKFLEKTGSLGLYFGFSGHRRNPMSQVQSSQLVLFFLILFCFFPY</sequence>
<feature type="region of interest" description="Disordered" evidence="1">
    <location>
        <begin position="1"/>
        <end position="33"/>
    </location>
</feature>
<dbReference type="EMBL" id="CM031840">
    <property type="protein sequence ID" value="KAG6673271.1"/>
    <property type="molecule type" value="Genomic_DNA"/>
</dbReference>
<dbReference type="Proteomes" id="UP000811246">
    <property type="component" value="Chromosome 16"/>
</dbReference>
<evidence type="ECO:0000256" key="1">
    <source>
        <dbReference type="SAM" id="MobiDB-lite"/>
    </source>
</evidence>
<organism evidence="2 3">
    <name type="scientific">Carya illinoinensis</name>
    <name type="common">Pecan</name>
    <dbReference type="NCBI Taxonomy" id="32201"/>
    <lineage>
        <taxon>Eukaryota</taxon>
        <taxon>Viridiplantae</taxon>
        <taxon>Streptophyta</taxon>
        <taxon>Embryophyta</taxon>
        <taxon>Tracheophyta</taxon>
        <taxon>Spermatophyta</taxon>
        <taxon>Magnoliopsida</taxon>
        <taxon>eudicotyledons</taxon>
        <taxon>Gunneridae</taxon>
        <taxon>Pentapetalae</taxon>
        <taxon>rosids</taxon>
        <taxon>fabids</taxon>
        <taxon>Fagales</taxon>
        <taxon>Juglandaceae</taxon>
        <taxon>Carya</taxon>
    </lineage>
</organism>
<accession>A0A922D532</accession>